<evidence type="ECO:0000259" key="8">
    <source>
        <dbReference type="Pfam" id="PF00892"/>
    </source>
</evidence>
<evidence type="ECO:0000256" key="6">
    <source>
        <dbReference type="ARBA" id="ARBA00023136"/>
    </source>
</evidence>
<feature type="transmembrane region" description="Helical" evidence="7">
    <location>
        <begin position="45"/>
        <end position="63"/>
    </location>
</feature>
<keyword evidence="5 7" id="KW-1133">Transmembrane helix</keyword>
<dbReference type="InterPro" id="IPR037185">
    <property type="entry name" value="EmrE-like"/>
</dbReference>
<evidence type="ECO:0000313" key="10">
    <source>
        <dbReference type="Proteomes" id="UP000280960"/>
    </source>
</evidence>
<accession>A0A3G2RA28</accession>
<keyword evidence="6 7" id="KW-0472">Membrane</keyword>
<feature type="transmembrane region" description="Helical" evidence="7">
    <location>
        <begin position="272"/>
        <end position="294"/>
    </location>
</feature>
<organism evidence="9 10">
    <name type="scientific">Biomaibacter acetigenes</name>
    <dbReference type="NCBI Taxonomy" id="2316383"/>
    <lineage>
        <taxon>Bacteria</taxon>
        <taxon>Bacillati</taxon>
        <taxon>Bacillota</taxon>
        <taxon>Clostridia</taxon>
        <taxon>Thermosediminibacterales</taxon>
        <taxon>Tepidanaerobacteraceae</taxon>
        <taxon>Biomaibacter</taxon>
    </lineage>
</organism>
<feature type="transmembrane region" description="Helical" evidence="7">
    <location>
        <begin position="153"/>
        <end position="172"/>
    </location>
</feature>
<feature type="transmembrane region" description="Helical" evidence="7">
    <location>
        <begin position="246"/>
        <end position="266"/>
    </location>
</feature>
<feature type="transmembrane region" description="Helical" evidence="7">
    <location>
        <begin position="216"/>
        <end position="234"/>
    </location>
</feature>
<feature type="transmembrane region" description="Helical" evidence="7">
    <location>
        <begin position="104"/>
        <end position="122"/>
    </location>
</feature>
<evidence type="ECO:0000256" key="3">
    <source>
        <dbReference type="ARBA" id="ARBA00022475"/>
    </source>
</evidence>
<evidence type="ECO:0000313" key="9">
    <source>
        <dbReference type="EMBL" id="AYO31587.1"/>
    </source>
</evidence>
<protein>
    <submittedName>
        <fullName evidence="9">DMT family transporter</fullName>
    </submittedName>
</protein>
<comment type="similarity">
    <text evidence="2">Belongs to the EamA transporter family.</text>
</comment>
<comment type="subcellular location">
    <subcellularLocation>
        <location evidence="1">Cell membrane</location>
        <topology evidence="1">Multi-pass membrane protein</topology>
    </subcellularLocation>
</comment>
<gene>
    <name evidence="9" type="ORF">D2962_14145</name>
</gene>
<feature type="transmembrane region" description="Helical" evidence="7">
    <location>
        <begin position="129"/>
        <end position="147"/>
    </location>
</feature>
<dbReference type="PANTHER" id="PTHR42920:SF5">
    <property type="entry name" value="EAMA DOMAIN-CONTAINING PROTEIN"/>
    <property type="match status" value="1"/>
</dbReference>
<keyword evidence="3" id="KW-1003">Cell membrane</keyword>
<dbReference type="InterPro" id="IPR051258">
    <property type="entry name" value="Diverse_Substrate_Transporter"/>
</dbReference>
<dbReference type="EMBL" id="CP033169">
    <property type="protein sequence ID" value="AYO31587.1"/>
    <property type="molecule type" value="Genomic_DNA"/>
</dbReference>
<dbReference type="PANTHER" id="PTHR42920">
    <property type="entry name" value="OS03G0707200 PROTEIN-RELATED"/>
    <property type="match status" value="1"/>
</dbReference>
<evidence type="ECO:0000256" key="2">
    <source>
        <dbReference type="ARBA" id="ARBA00007362"/>
    </source>
</evidence>
<dbReference type="GO" id="GO:0005886">
    <property type="term" value="C:plasma membrane"/>
    <property type="evidence" value="ECO:0007669"/>
    <property type="project" value="UniProtKB-SubCell"/>
</dbReference>
<reference evidence="9 10" key="1">
    <citation type="submission" date="2018-10" db="EMBL/GenBank/DDBJ databases">
        <authorList>
            <person name="Zhang X."/>
        </authorList>
    </citation>
    <scope>NUCLEOTIDE SEQUENCE [LARGE SCALE GENOMIC DNA]</scope>
    <source>
        <strain evidence="9 10">SK-G1</strain>
    </source>
</reference>
<evidence type="ECO:0000256" key="1">
    <source>
        <dbReference type="ARBA" id="ARBA00004651"/>
    </source>
</evidence>
<evidence type="ECO:0000256" key="7">
    <source>
        <dbReference type="SAM" id="Phobius"/>
    </source>
</evidence>
<feature type="domain" description="EamA" evidence="8">
    <location>
        <begin position="19"/>
        <end position="146"/>
    </location>
</feature>
<evidence type="ECO:0000256" key="4">
    <source>
        <dbReference type="ARBA" id="ARBA00022692"/>
    </source>
</evidence>
<keyword evidence="10" id="KW-1185">Reference proteome</keyword>
<feature type="transmembrane region" description="Helical" evidence="7">
    <location>
        <begin position="75"/>
        <end position="98"/>
    </location>
</feature>
<name>A0A3G2RA28_9FIRM</name>
<dbReference type="Pfam" id="PF00892">
    <property type="entry name" value="EamA"/>
    <property type="match status" value="2"/>
</dbReference>
<feature type="transmembrane region" description="Helical" evidence="7">
    <location>
        <begin position="184"/>
        <end position="204"/>
    </location>
</feature>
<evidence type="ECO:0000256" key="5">
    <source>
        <dbReference type="ARBA" id="ARBA00022989"/>
    </source>
</evidence>
<feature type="transmembrane region" description="Helical" evidence="7">
    <location>
        <begin position="20"/>
        <end position="39"/>
    </location>
</feature>
<sequence length="309" mass="34025">MDSFGPEEIILKKSLLADGALLLVTMTWGLNFVVMKNALTKITPYLYLGIRFTLASIFLAIIFNRQLRKLSKEELKGGLIIGLCVFMGFVTQTIGLLYTTPGKSGFITSIYVVLVPFLAFFLTKEFPGWFQVLGAIVTFTGLGIISINEDFTINIGDALTLLCAVAFALQIIYTEQYVKKSNPINIAILQTGVTGLLTMVMSFWLEPFPVTIDPMIWTAILYAVIFCTAGAFAIQNIAQKYTSSTHAAVIMGMESVFAGLFSLIFWGETMTLRTLFGFSLIFGGVLITELMPAIPPKPADVRTLEEINK</sequence>
<dbReference type="Proteomes" id="UP000280960">
    <property type="component" value="Chromosome"/>
</dbReference>
<dbReference type="InterPro" id="IPR000620">
    <property type="entry name" value="EamA_dom"/>
</dbReference>
<proteinExistence type="inferred from homology"/>
<feature type="domain" description="EamA" evidence="8">
    <location>
        <begin position="155"/>
        <end position="288"/>
    </location>
</feature>
<dbReference type="SUPFAM" id="SSF103481">
    <property type="entry name" value="Multidrug resistance efflux transporter EmrE"/>
    <property type="match status" value="2"/>
</dbReference>
<dbReference type="AlphaFoldDB" id="A0A3G2RA28"/>
<keyword evidence="4 7" id="KW-0812">Transmembrane</keyword>
<dbReference type="KEGG" id="bacg:D2962_14145"/>